<feature type="region of interest" description="Disordered" evidence="2">
    <location>
        <begin position="35"/>
        <end position="75"/>
    </location>
</feature>
<dbReference type="Pfam" id="PF15810">
    <property type="entry name" value="CCDC117"/>
    <property type="match status" value="1"/>
</dbReference>
<sequence length="272" mass="28776">MHRPGPVRSELGLLTPLYPISGFVHAPVREESPGVADAMHFPGESGTGASWERRCMRKHRRSPSNEGSSPKRRRLMGEVGSPLWDVPGHKRWPGWAPPLPVSENRLAYPGPPAATALSQTGGLRTEVEAAQRRLQEIEERITLEDDDEDEDLEVEPAQNRPVLVMSQSLREGLQQGLGDILPQNVAESVSRSCMELVVWRPPGGGASPEAEGLLAEAAEAGQRQGGAPAVGPAPAAAQASGSAPAGCTVAPPACPLAPPTLVYTAAPPRGLY</sequence>
<evidence type="ECO:0000256" key="2">
    <source>
        <dbReference type="SAM" id="MobiDB-lite"/>
    </source>
</evidence>
<comment type="caution">
    <text evidence="3">The sequence shown here is derived from an EMBL/GenBank/DDBJ whole genome shotgun (WGS) entry which is preliminary data.</text>
</comment>
<protein>
    <recommendedName>
        <fullName evidence="5">Coiled-coil domain-containing protein 117</fullName>
    </recommendedName>
</protein>
<dbReference type="AlphaFoldDB" id="A0A9D3RSE3"/>
<name>A0A9D3RSE3_ANGAN</name>
<evidence type="ECO:0000256" key="1">
    <source>
        <dbReference type="SAM" id="Coils"/>
    </source>
</evidence>
<dbReference type="PANTHER" id="PTHR36128">
    <property type="entry name" value="COILED-COIL DOMAIN-CONTAINING PROTEIN 117"/>
    <property type="match status" value="1"/>
</dbReference>
<evidence type="ECO:0000313" key="4">
    <source>
        <dbReference type="Proteomes" id="UP001044222"/>
    </source>
</evidence>
<gene>
    <name evidence="3" type="ORF">ANANG_G00187620</name>
</gene>
<feature type="coiled-coil region" evidence="1">
    <location>
        <begin position="120"/>
        <end position="147"/>
    </location>
</feature>
<dbReference type="InterPro" id="IPR031630">
    <property type="entry name" value="CCDC117"/>
</dbReference>
<evidence type="ECO:0008006" key="5">
    <source>
        <dbReference type="Google" id="ProtNLM"/>
    </source>
</evidence>
<organism evidence="3 4">
    <name type="scientific">Anguilla anguilla</name>
    <name type="common">European freshwater eel</name>
    <name type="synonym">Muraena anguilla</name>
    <dbReference type="NCBI Taxonomy" id="7936"/>
    <lineage>
        <taxon>Eukaryota</taxon>
        <taxon>Metazoa</taxon>
        <taxon>Chordata</taxon>
        <taxon>Craniata</taxon>
        <taxon>Vertebrata</taxon>
        <taxon>Euteleostomi</taxon>
        <taxon>Actinopterygii</taxon>
        <taxon>Neopterygii</taxon>
        <taxon>Teleostei</taxon>
        <taxon>Anguilliformes</taxon>
        <taxon>Anguillidae</taxon>
        <taxon>Anguilla</taxon>
    </lineage>
</organism>
<dbReference type="EMBL" id="JAFIRN010000010">
    <property type="protein sequence ID" value="KAG5840326.1"/>
    <property type="molecule type" value="Genomic_DNA"/>
</dbReference>
<keyword evidence="1" id="KW-0175">Coiled coil</keyword>
<accession>A0A9D3RSE3</accession>
<dbReference type="PANTHER" id="PTHR36128:SF1">
    <property type="entry name" value="COILED-COIL DOMAIN-CONTAINING PROTEIN 117"/>
    <property type="match status" value="1"/>
</dbReference>
<reference evidence="3" key="1">
    <citation type="submission" date="2021-01" db="EMBL/GenBank/DDBJ databases">
        <title>A chromosome-scale assembly of European eel, Anguilla anguilla.</title>
        <authorList>
            <person name="Henkel C."/>
            <person name="Jong-Raadsen S.A."/>
            <person name="Dufour S."/>
            <person name="Weltzien F.-A."/>
            <person name="Palstra A.P."/>
            <person name="Pelster B."/>
            <person name="Spaink H.P."/>
            <person name="Van Den Thillart G.E."/>
            <person name="Jansen H."/>
            <person name="Zahm M."/>
            <person name="Klopp C."/>
            <person name="Cedric C."/>
            <person name="Louis A."/>
            <person name="Berthelot C."/>
            <person name="Parey E."/>
            <person name="Roest Crollius H."/>
            <person name="Montfort J."/>
            <person name="Robinson-Rechavi M."/>
            <person name="Bucao C."/>
            <person name="Bouchez O."/>
            <person name="Gislard M."/>
            <person name="Lluch J."/>
            <person name="Milhes M."/>
            <person name="Lampietro C."/>
            <person name="Lopez Roques C."/>
            <person name="Donnadieu C."/>
            <person name="Braasch I."/>
            <person name="Desvignes T."/>
            <person name="Postlethwait J."/>
            <person name="Bobe J."/>
            <person name="Guiguen Y."/>
            <person name="Dirks R."/>
        </authorList>
    </citation>
    <scope>NUCLEOTIDE SEQUENCE</scope>
    <source>
        <strain evidence="3">Tag_6206</strain>
        <tissue evidence="3">Liver</tissue>
    </source>
</reference>
<proteinExistence type="predicted"/>
<evidence type="ECO:0000313" key="3">
    <source>
        <dbReference type="EMBL" id="KAG5840326.1"/>
    </source>
</evidence>
<dbReference type="Proteomes" id="UP001044222">
    <property type="component" value="Chromosome 10"/>
</dbReference>
<feature type="region of interest" description="Disordered" evidence="2">
    <location>
        <begin position="218"/>
        <end position="244"/>
    </location>
</feature>
<keyword evidence="4" id="KW-1185">Reference proteome</keyword>